<dbReference type="Proteomes" id="UP000604117">
    <property type="component" value="Unassembled WGS sequence"/>
</dbReference>
<evidence type="ECO:0000313" key="2">
    <source>
        <dbReference type="Proteomes" id="UP000604117"/>
    </source>
</evidence>
<name>A0ABQ4CV94_9ACTN</name>
<proteinExistence type="predicted"/>
<dbReference type="EMBL" id="BONE01000040">
    <property type="protein sequence ID" value="GIF75204.1"/>
    <property type="molecule type" value="Genomic_DNA"/>
</dbReference>
<reference evidence="1 2" key="1">
    <citation type="submission" date="2021-01" db="EMBL/GenBank/DDBJ databases">
        <title>Whole genome shotgun sequence of Asanoa siamensis NBRC 107932.</title>
        <authorList>
            <person name="Komaki H."/>
            <person name="Tamura T."/>
        </authorList>
    </citation>
    <scope>NUCLEOTIDE SEQUENCE [LARGE SCALE GENOMIC DNA]</scope>
    <source>
        <strain evidence="1 2">NBRC 107932</strain>
    </source>
</reference>
<keyword evidence="2" id="KW-1185">Reference proteome</keyword>
<sequence>MYGFARREFTLTLLRRMADYQPDLVKAAYTRLGATKADYLKAFNRWQTMQHSRRAPGGLDLLVAVLGPEDHRESVRIGDVTAGVAHWRLPLWPDLRWQAIIGAANAVIDTTLVRAPGAPRPRLPENPEPWSCVVADTRERWPDARQIDPDVPTRWLVETDRHRLWFTHGLLQLTEDTSSPA</sequence>
<gene>
    <name evidence="1" type="ORF">Asi02nite_47220</name>
</gene>
<organism evidence="1 2">
    <name type="scientific">Asanoa siamensis</name>
    <dbReference type="NCBI Taxonomy" id="926357"/>
    <lineage>
        <taxon>Bacteria</taxon>
        <taxon>Bacillati</taxon>
        <taxon>Actinomycetota</taxon>
        <taxon>Actinomycetes</taxon>
        <taxon>Micromonosporales</taxon>
        <taxon>Micromonosporaceae</taxon>
        <taxon>Asanoa</taxon>
    </lineage>
</organism>
<accession>A0ABQ4CV94</accession>
<dbReference type="RefSeq" id="WP_203716085.1">
    <property type="nucleotide sequence ID" value="NZ_BONE01000040.1"/>
</dbReference>
<protein>
    <submittedName>
        <fullName evidence="1">Uncharacterized protein</fullName>
    </submittedName>
</protein>
<comment type="caution">
    <text evidence="1">The sequence shown here is derived from an EMBL/GenBank/DDBJ whole genome shotgun (WGS) entry which is preliminary data.</text>
</comment>
<evidence type="ECO:0000313" key="1">
    <source>
        <dbReference type="EMBL" id="GIF75204.1"/>
    </source>
</evidence>